<proteinExistence type="predicted"/>
<dbReference type="PROSITE" id="PS00018">
    <property type="entry name" value="EF_HAND_1"/>
    <property type="match status" value="1"/>
</dbReference>
<sequence length="58" mass="6246">MKRFVLSALTVLMSMGAVASAANATQVGLGNPIADLNEDGRVTLHEVVNYNRDQRDKS</sequence>
<feature type="chain" id="PRO_5037277343" description="EF-hand domain-containing protein" evidence="1">
    <location>
        <begin position="22"/>
        <end position="58"/>
    </location>
</feature>
<dbReference type="AlphaFoldDB" id="A0A928ZXI2"/>
<keyword evidence="3" id="KW-1185">Reference proteome</keyword>
<feature type="signal peptide" evidence="1">
    <location>
        <begin position="1"/>
        <end position="21"/>
    </location>
</feature>
<evidence type="ECO:0000313" key="2">
    <source>
        <dbReference type="EMBL" id="MBE9069311.1"/>
    </source>
</evidence>
<organism evidence="2 3">
    <name type="scientific">Leptolyngbya cf. ectocarpi LEGE 11479</name>
    <dbReference type="NCBI Taxonomy" id="1828722"/>
    <lineage>
        <taxon>Bacteria</taxon>
        <taxon>Bacillati</taxon>
        <taxon>Cyanobacteriota</taxon>
        <taxon>Cyanophyceae</taxon>
        <taxon>Leptolyngbyales</taxon>
        <taxon>Leptolyngbyaceae</taxon>
        <taxon>Leptolyngbya group</taxon>
        <taxon>Leptolyngbya</taxon>
    </lineage>
</organism>
<dbReference type="InterPro" id="IPR018247">
    <property type="entry name" value="EF_Hand_1_Ca_BS"/>
</dbReference>
<dbReference type="RefSeq" id="WP_193995221.1">
    <property type="nucleotide sequence ID" value="NZ_JADEXP010000258.1"/>
</dbReference>
<name>A0A928ZXI2_LEPEC</name>
<comment type="caution">
    <text evidence="2">The sequence shown here is derived from an EMBL/GenBank/DDBJ whole genome shotgun (WGS) entry which is preliminary data.</text>
</comment>
<dbReference type="Proteomes" id="UP000615026">
    <property type="component" value="Unassembled WGS sequence"/>
</dbReference>
<protein>
    <recommendedName>
        <fullName evidence="4">EF-hand domain-containing protein</fullName>
    </recommendedName>
</protein>
<accession>A0A928ZXI2</accession>
<evidence type="ECO:0000313" key="3">
    <source>
        <dbReference type="Proteomes" id="UP000615026"/>
    </source>
</evidence>
<evidence type="ECO:0000256" key="1">
    <source>
        <dbReference type="SAM" id="SignalP"/>
    </source>
</evidence>
<reference evidence="2" key="1">
    <citation type="submission" date="2020-10" db="EMBL/GenBank/DDBJ databases">
        <authorList>
            <person name="Castelo-Branco R."/>
            <person name="Eusebio N."/>
            <person name="Adriana R."/>
            <person name="Vieira A."/>
            <person name="Brugerolle De Fraissinette N."/>
            <person name="Rezende De Castro R."/>
            <person name="Schneider M.P."/>
            <person name="Vasconcelos V."/>
            <person name="Leao P.N."/>
        </authorList>
    </citation>
    <scope>NUCLEOTIDE SEQUENCE</scope>
    <source>
        <strain evidence="2">LEGE 11479</strain>
    </source>
</reference>
<gene>
    <name evidence="2" type="ORF">IQ260_21955</name>
</gene>
<evidence type="ECO:0008006" key="4">
    <source>
        <dbReference type="Google" id="ProtNLM"/>
    </source>
</evidence>
<keyword evidence="1" id="KW-0732">Signal</keyword>
<dbReference type="EMBL" id="JADEXP010000258">
    <property type="protein sequence ID" value="MBE9069311.1"/>
    <property type="molecule type" value="Genomic_DNA"/>
</dbReference>